<organism evidence="2 3">
    <name type="scientific">Panicum virgatum</name>
    <name type="common">Blackwell switchgrass</name>
    <dbReference type="NCBI Taxonomy" id="38727"/>
    <lineage>
        <taxon>Eukaryota</taxon>
        <taxon>Viridiplantae</taxon>
        <taxon>Streptophyta</taxon>
        <taxon>Embryophyta</taxon>
        <taxon>Tracheophyta</taxon>
        <taxon>Spermatophyta</taxon>
        <taxon>Magnoliopsida</taxon>
        <taxon>Liliopsida</taxon>
        <taxon>Poales</taxon>
        <taxon>Poaceae</taxon>
        <taxon>PACMAD clade</taxon>
        <taxon>Panicoideae</taxon>
        <taxon>Panicodae</taxon>
        <taxon>Paniceae</taxon>
        <taxon>Panicinae</taxon>
        <taxon>Panicum</taxon>
        <taxon>Panicum sect. Hiantes</taxon>
    </lineage>
</organism>
<dbReference type="EMBL" id="CM029044">
    <property type="protein sequence ID" value="KAG2606832.1"/>
    <property type="molecule type" value="Genomic_DNA"/>
</dbReference>
<sequence>MSEVDNEAKRVSRRHHRHCPRAHLAVVVRGRPGSAGRAPLQSCLAAPRGGGCSSPWPVFTMPAAPRRGSTSPSSSAGHGGAQPRPGHRGARPPLSRRLGPRRGSGRGTAAPLRASAGLWRMPAWVLGGGAPQEYEPAARSRGRTRRHGRPSRRRGRGFRRSARLAAGVAASGAAPGEDVGAGAAGRRLGWRRRAAHIWVEERDA</sequence>
<dbReference type="Proteomes" id="UP000823388">
    <property type="component" value="Chromosome 4N"/>
</dbReference>
<name>A0A8T0T550_PANVG</name>
<feature type="compositionally biased region" description="Basic residues" evidence="1">
    <location>
        <begin position="140"/>
        <end position="162"/>
    </location>
</feature>
<feature type="compositionally biased region" description="Low complexity" evidence="1">
    <location>
        <begin position="163"/>
        <end position="182"/>
    </location>
</feature>
<evidence type="ECO:0000313" key="2">
    <source>
        <dbReference type="EMBL" id="KAG2606832.1"/>
    </source>
</evidence>
<evidence type="ECO:0000256" key="1">
    <source>
        <dbReference type="SAM" id="MobiDB-lite"/>
    </source>
</evidence>
<comment type="caution">
    <text evidence="2">The sequence shown here is derived from an EMBL/GenBank/DDBJ whole genome shotgun (WGS) entry which is preliminary data.</text>
</comment>
<reference evidence="2" key="1">
    <citation type="submission" date="2020-05" db="EMBL/GenBank/DDBJ databases">
        <title>WGS assembly of Panicum virgatum.</title>
        <authorList>
            <person name="Lovell J.T."/>
            <person name="Jenkins J."/>
            <person name="Shu S."/>
            <person name="Juenger T.E."/>
            <person name="Schmutz J."/>
        </authorList>
    </citation>
    <scope>NUCLEOTIDE SEQUENCE</scope>
    <source>
        <strain evidence="2">AP13</strain>
    </source>
</reference>
<feature type="region of interest" description="Disordered" evidence="1">
    <location>
        <begin position="129"/>
        <end position="182"/>
    </location>
</feature>
<gene>
    <name evidence="2" type="ORF">PVAP13_4NG162611</name>
</gene>
<evidence type="ECO:0000313" key="3">
    <source>
        <dbReference type="Proteomes" id="UP000823388"/>
    </source>
</evidence>
<feature type="region of interest" description="Disordered" evidence="1">
    <location>
        <begin position="47"/>
        <end position="114"/>
    </location>
</feature>
<keyword evidence="3" id="KW-1185">Reference proteome</keyword>
<dbReference type="AlphaFoldDB" id="A0A8T0T550"/>
<proteinExistence type="predicted"/>
<protein>
    <submittedName>
        <fullName evidence="2">Uncharacterized protein</fullName>
    </submittedName>
</protein>
<accession>A0A8T0T550</accession>